<keyword evidence="2" id="KW-1185">Reference proteome</keyword>
<proteinExistence type="predicted"/>
<dbReference type="InterPro" id="IPR036157">
    <property type="entry name" value="dUTPase-like_sf"/>
</dbReference>
<evidence type="ECO:0000313" key="1">
    <source>
        <dbReference type="EMBL" id="AWU40144.1"/>
    </source>
</evidence>
<gene>
    <name evidence="1" type="ORF">DM808_02880</name>
</gene>
<evidence type="ECO:0000313" key="2">
    <source>
        <dbReference type="Proteomes" id="UP000247917"/>
    </source>
</evidence>
<sequence length="134" mass="15918">MYKKSYPSTSILKANIQDSVSIFFLERKLISTGFYFNFYKNFKKDFFIKKKFIDPLTICIIHILNKKKIEKKYSQSYKELKIIIINISLKKILIQPNEKIAIINIYPEIKIKWKKCFILNKSKRGYNSFGSTGI</sequence>
<reference evidence="1 2" key="1">
    <citation type="journal article" date="2018" name="Genome Biol. Evol.">
        <title>Parallel and Gradual Genome Erosion in the Blattabacterium Endosymbionts of Mastotermes darwiniensis and Cryptocercus Wood Roaches.</title>
        <authorList>
            <person name="Kinjo Y."/>
            <person name="Bourguignon T."/>
            <person name="Tong K.J."/>
            <person name="Kuwahara H."/>
            <person name="Lim S.J."/>
            <person name="Yoon K.B."/>
            <person name="Shigenobu S."/>
            <person name="Park Y.C."/>
            <person name="Nalepa C.A."/>
            <person name="Hongoh Y."/>
            <person name="Ohkuma M."/>
            <person name="Lo N."/>
            <person name="Tokuda G."/>
        </authorList>
    </citation>
    <scope>NUCLEOTIDE SEQUENCE [LARGE SCALE GENOMIC DNA]</scope>
    <source>
        <strain evidence="1 2">CPUsv</strain>
    </source>
</reference>
<dbReference type="EMBL" id="CP029812">
    <property type="protein sequence ID" value="AWU40144.1"/>
    <property type="molecule type" value="Genomic_DNA"/>
</dbReference>
<dbReference type="Proteomes" id="UP000247917">
    <property type="component" value="Chromosome"/>
</dbReference>
<name>A0ABN5M316_9FLAO</name>
<accession>A0ABN5M316</accession>
<dbReference type="SUPFAM" id="SSF51283">
    <property type="entry name" value="dUTPase-like"/>
    <property type="match status" value="1"/>
</dbReference>
<protein>
    <submittedName>
        <fullName evidence="1">Deoxyuridine 5'-triphosphate nucleotidohydrolase</fullName>
    </submittedName>
</protein>
<dbReference type="RefSeq" id="WP_110495500.1">
    <property type="nucleotide sequence ID" value="NZ_CP029811.1"/>
</dbReference>
<dbReference type="Gene3D" id="2.70.40.10">
    <property type="match status" value="1"/>
</dbReference>
<organism evidence="1 2">
    <name type="scientific">Blattabacterium punctulatus</name>
    <dbReference type="NCBI Taxonomy" id="164514"/>
    <lineage>
        <taxon>Bacteria</taxon>
        <taxon>Pseudomonadati</taxon>
        <taxon>Bacteroidota</taxon>
        <taxon>Flavobacteriia</taxon>
        <taxon>Flavobacteriales</taxon>
        <taxon>Blattabacteriaceae</taxon>
        <taxon>Blattabacterium</taxon>
    </lineage>
</organism>